<dbReference type="EMBL" id="JAEVFJ010000009">
    <property type="protein sequence ID" value="KAH8102695.1"/>
    <property type="molecule type" value="Genomic_DNA"/>
</dbReference>
<evidence type="ECO:0000256" key="2">
    <source>
        <dbReference type="SAM" id="Phobius"/>
    </source>
</evidence>
<organism evidence="3 4">
    <name type="scientific">Cristinia sonorae</name>
    <dbReference type="NCBI Taxonomy" id="1940300"/>
    <lineage>
        <taxon>Eukaryota</taxon>
        <taxon>Fungi</taxon>
        <taxon>Dikarya</taxon>
        <taxon>Basidiomycota</taxon>
        <taxon>Agaricomycotina</taxon>
        <taxon>Agaricomycetes</taxon>
        <taxon>Agaricomycetidae</taxon>
        <taxon>Agaricales</taxon>
        <taxon>Pleurotineae</taxon>
        <taxon>Stephanosporaceae</taxon>
        <taxon>Cristinia</taxon>
    </lineage>
</organism>
<sequence length="166" mass="16586">MYTMHFAAVFATCSLFAHRYGVSATPQFSISIPSISIPELTIPPFPTATATASSNDGSFADSSDDNGTDIININGSITTITEAQTVSGEVVPGQQGQTATPTSTISVRTGAPGLVSPPTSTTPEATATATSTSTSDGGADGVSRMMVGSGALVGGMFLVGVAMVMA</sequence>
<feature type="compositionally biased region" description="Low complexity" evidence="1">
    <location>
        <begin position="116"/>
        <end position="135"/>
    </location>
</feature>
<keyword evidence="2" id="KW-0812">Transmembrane</keyword>
<protein>
    <submittedName>
        <fullName evidence="3">Uncharacterized protein</fullName>
    </submittedName>
</protein>
<keyword evidence="2" id="KW-0472">Membrane</keyword>
<dbReference type="Proteomes" id="UP000813824">
    <property type="component" value="Unassembled WGS sequence"/>
</dbReference>
<feature type="compositionally biased region" description="Polar residues" evidence="1">
    <location>
        <begin position="94"/>
        <end position="107"/>
    </location>
</feature>
<keyword evidence="4" id="KW-1185">Reference proteome</keyword>
<reference evidence="3" key="1">
    <citation type="journal article" date="2021" name="New Phytol.">
        <title>Evolutionary innovations through gain and loss of genes in the ectomycorrhizal Boletales.</title>
        <authorList>
            <person name="Wu G."/>
            <person name="Miyauchi S."/>
            <person name="Morin E."/>
            <person name="Kuo A."/>
            <person name="Drula E."/>
            <person name="Varga T."/>
            <person name="Kohler A."/>
            <person name="Feng B."/>
            <person name="Cao Y."/>
            <person name="Lipzen A."/>
            <person name="Daum C."/>
            <person name="Hundley H."/>
            <person name="Pangilinan J."/>
            <person name="Johnson J."/>
            <person name="Barry K."/>
            <person name="LaButti K."/>
            <person name="Ng V."/>
            <person name="Ahrendt S."/>
            <person name="Min B."/>
            <person name="Choi I.G."/>
            <person name="Park H."/>
            <person name="Plett J.M."/>
            <person name="Magnuson J."/>
            <person name="Spatafora J.W."/>
            <person name="Nagy L.G."/>
            <person name="Henrissat B."/>
            <person name="Grigoriev I.V."/>
            <person name="Yang Z.L."/>
            <person name="Xu J."/>
            <person name="Martin F.M."/>
        </authorList>
    </citation>
    <scope>NUCLEOTIDE SEQUENCE</scope>
    <source>
        <strain evidence="3">KKN 215</strain>
    </source>
</reference>
<proteinExistence type="predicted"/>
<evidence type="ECO:0000313" key="4">
    <source>
        <dbReference type="Proteomes" id="UP000813824"/>
    </source>
</evidence>
<keyword evidence="2" id="KW-1133">Transmembrane helix</keyword>
<evidence type="ECO:0000256" key="1">
    <source>
        <dbReference type="SAM" id="MobiDB-lite"/>
    </source>
</evidence>
<feature type="region of interest" description="Disordered" evidence="1">
    <location>
        <begin position="90"/>
        <end position="141"/>
    </location>
</feature>
<accession>A0A8K0UTA6</accession>
<gene>
    <name evidence="3" type="ORF">BXZ70DRAFT_800279</name>
</gene>
<evidence type="ECO:0000313" key="3">
    <source>
        <dbReference type="EMBL" id="KAH8102695.1"/>
    </source>
</evidence>
<dbReference type="AlphaFoldDB" id="A0A8K0UTA6"/>
<name>A0A8K0UTA6_9AGAR</name>
<comment type="caution">
    <text evidence="3">The sequence shown here is derived from an EMBL/GenBank/DDBJ whole genome shotgun (WGS) entry which is preliminary data.</text>
</comment>
<feature type="transmembrane region" description="Helical" evidence="2">
    <location>
        <begin position="145"/>
        <end position="165"/>
    </location>
</feature>